<reference evidence="2 3" key="1">
    <citation type="journal article" date="2011" name="Science">
        <title>The ecoresponsive genome of Daphnia pulex.</title>
        <authorList>
            <person name="Colbourne J.K."/>
            <person name="Pfrender M.E."/>
            <person name="Gilbert D."/>
            <person name="Thomas W.K."/>
            <person name="Tucker A."/>
            <person name="Oakley T.H."/>
            <person name="Tokishita S."/>
            <person name="Aerts A."/>
            <person name="Arnold G.J."/>
            <person name="Basu M.K."/>
            <person name="Bauer D.J."/>
            <person name="Caceres C.E."/>
            <person name="Carmel L."/>
            <person name="Casola C."/>
            <person name="Choi J.H."/>
            <person name="Detter J.C."/>
            <person name="Dong Q."/>
            <person name="Dusheyko S."/>
            <person name="Eads B.D."/>
            <person name="Frohlich T."/>
            <person name="Geiler-Samerotte K.A."/>
            <person name="Gerlach D."/>
            <person name="Hatcher P."/>
            <person name="Jogdeo S."/>
            <person name="Krijgsveld J."/>
            <person name="Kriventseva E.V."/>
            <person name="Kultz D."/>
            <person name="Laforsch C."/>
            <person name="Lindquist E."/>
            <person name="Lopez J."/>
            <person name="Manak J.R."/>
            <person name="Muller J."/>
            <person name="Pangilinan J."/>
            <person name="Patwardhan R.P."/>
            <person name="Pitluck S."/>
            <person name="Pritham E.J."/>
            <person name="Rechtsteiner A."/>
            <person name="Rho M."/>
            <person name="Rogozin I.B."/>
            <person name="Sakarya O."/>
            <person name="Salamov A."/>
            <person name="Schaack S."/>
            <person name="Shapiro H."/>
            <person name="Shiga Y."/>
            <person name="Skalitzky C."/>
            <person name="Smith Z."/>
            <person name="Souvorov A."/>
            <person name="Sung W."/>
            <person name="Tang Z."/>
            <person name="Tsuchiya D."/>
            <person name="Tu H."/>
            <person name="Vos H."/>
            <person name="Wang M."/>
            <person name="Wolf Y.I."/>
            <person name="Yamagata H."/>
            <person name="Yamada T."/>
            <person name="Ye Y."/>
            <person name="Shaw J.R."/>
            <person name="Andrews J."/>
            <person name="Crease T.J."/>
            <person name="Tang H."/>
            <person name="Lucas S.M."/>
            <person name="Robertson H.M."/>
            <person name="Bork P."/>
            <person name="Koonin E.V."/>
            <person name="Zdobnov E.M."/>
            <person name="Grigoriev I.V."/>
            <person name="Lynch M."/>
            <person name="Boore J.L."/>
        </authorList>
    </citation>
    <scope>NUCLEOTIDE SEQUENCE [LARGE SCALE GENOMIC DNA]</scope>
</reference>
<accession>E9I6C5</accession>
<name>E9I6C5_DAPPU</name>
<sequence length="116" mass="13049">MVQYVSPSFSLSPPTIKARRLPSPGRSSSVAGPLLLQRSSVALELFIKYGAPAKSQNLNIYRHLATEILLEDKNDIKSLIGLRNIFHSLVKEVTSPTINMEFECYLRLFHYTVISN</sequence>
<evidence type="ECO:0000313" key="3">
    <source>
        <dbReference type="Proteomes" id="UP000000305"/>
    </source>
</evidence>
<evidence type="ECO:0000313" key="2">
    <source>
        <dbReference type="EMBL" id="EFX60455.1"/>
    </source>
</evidence>
<feature type="region of interest" description="Disordered" evidence="1">
    <location>
        <begin position="1"/>
        <end position="31"/>
    </location>
</feature>
<keyword evidence="3" id="KW-1185">Reference proteome</keyword>
<gene>
    <name evidence="2" type="ORF">DAPPUDRAFT_277407</name>
</gene>
<evidence type="ECO:0000256" key="1">
    <source>
        <dbReference type="SAM" id="MobiDB-lite"/>
    </source>
</evidence>
<dbReference type="KEGG" id="dpx:DAPPUDRAFT_277407"/>
<dbReference type="EMBL" id="GL736363">
    <property type="protein sequence ID" value="EFX60455.1"/>
    <property type="molecule type" value="Genomic_DNA"/>
</dbReference>
<dbReference type="AlphaFoldDB" id="E9I6C5"/>
<dbReference type="HOGENOM" id="CLU_2102932_0_0_1"/>
<feature type="non-terminal residue" evidence="2">
    <location>
        <position position="116"/>
    </location>
</feature>
<protein>
    <submittedName>
        <fullName evidence="2">Uncharacterized protein</fullName>
    </submittedName>
</protein>
<feature type="compositionally biased region" description="Polar residues" evidence="1">
    <location>
        <begin position="1"/>
        <end position="13"/>
    </location>
</feature>
<dbReference type="InParanoid" id="E9I6C5"/>
<dbReference type="Proteomes" id="UP000000305">
    <property type="component" value="Unassembled WGS sequence"/>
</dbReference>
<dbReference type="OrthoDB" id="2186662at2759"/>
<proteinExistence type="predicted"/>
<organism evidence="2 3">
    <name type="scientific">Daphnia pulex</name>
    <name type="common">Water flea</name>
    <dbReference type="NCBI Taxonomy" id="6669"/>
    <lineage>
        <taxon>Eukaryota</taxon>
        <taxon>Metazoa</taxon>
        <taxon>Ecdysozoa</taxon>
        <taxon>Arthropoda</taxon>
        <taxon>Crustacea</taxon>
        <taxon>Branchiopoda</taxon>
        <taxon>Diplostraca</taxon>
        <taxon>Cladocera</taxon>
        <taxon>Anomopoda</taxon>
        <taxon>Daphniidae</taxon>
        <taxon>Daphnia</taxon>
    </lineage>
</organism>